<name>A0ABW2NXN4_9ACTN</name>
<comment type="caution">
    <text evidence="3">The sequence shown here is derived from an EMBL/GenBank/DDBJ whole genome shotgun (WGS) entry which is preliminary data.</text>
</comment>
<dbReference type="InterPro" id="IPR000845">
    <property type="entry name" value="Nucleoside_phosphorylase_d"/>
</dbReference>
<protein>
    <recommendedName>
        <fullName evidence="2">Nucleoside phosphorylase domain-containing protein</fullName>
    </recommendedName>
</protein>
<proteinExistence type="predicted"/>
<gene>
    <name evidence="3" type="ORF">ACFQSB_00400</name>
</gene>
<evidence type="ECO:0000259" key="2">
    <source>
        <dbReference type="Pfam" id="PF01048"/>
    </source>
</evidence>
<dbReference type="PANTHER" id="PTHR46832">
    <property type="entry name" value="5'-METHYLTHIOADENOSINE/S-ADENOSYLHOMOCYSTEINE NUCLEOSIDASE"/>
    <property type="match status" value="1"/>
</dbReference>
<dbReference type="EMBL" id="JBHTCG010000001">
    <property type="protein sequence ID" value="MFC7380640.1"/>
    <property type="molecule type" value="Genomic_DNA"/>
</dbReference>
<dbReference type="PANTHER" id="PTHR46832:SF1">
    <property type="entry name" value="5'-METHYLTHIOADENOSINE_S-ADENOSYLHOMOCYSTEINE NUCLEOSIDASE"/>
    <property type="match status" value="1"/>
</dbReference>
<dbReference type="Proteomes" id="UP001596496">
    <property type="component" value="Unassembled WGS sequence"/>
</dbReference>
<keyword evidence="4" id="KW-1185">Reference proteome</keyword>
<evidence type="ECO:0000313" key="4">
    <source>
        <dbReference type="Proteomes" id="UP001596496"/>
    </source>
</evidence>
<sequence>MAANVRNSGILTTGGSTTVSGSAVGDNATVNVTEPTPVPTGRRKADIGVIAVKPVELRAVREVLGLRPSSGGELPFHEGEVQVRDRTARVAAIRTLSQGQRSAVTAFGDLRQHYQPAVIALVGIGGGIHRDVNIGDVVIGTQVVYYDRRKETPSQVWRRGEDVPAPAPIVRAINTFFDDHDEPARFQAQGSDGVLRGYQVLHGPIGSGEAVIADVASEIRRYLVAYNDTTRAVDMEAGGLVRAFYEQSGVGRVEGWLVIRGISDNADPDKGDDPQAAAAWHAAKVLRALLPYLPLGRSTRAER</sequence>
<dbReference type="InterPro" id="IPR035994">
    <property type="entry name" value="Nucleoside_phosphorylase_sf"/>
</dbReference>
<dbReference type="Gene3D" id="3.40.50.1580">
    <property type="entry name" value="Nucleoside phosphorylase domain"/>
    <property type="match status" value="1"/>
</dbReference>
<evidence type="ECO:0000313" key="3">
    <source>
        <dbReference type="EMBL" id="MFC7380640.1"/>
    </source>
</evidence>
<dbReference type="SUPFAM" id="SSF53167">
    <property type="entry name" value="Purine and uridine phosphorylases"/>
    <property type="match status" value="1"/>
</dbReference>
<dbReference type="RefSeq" id="WP_380823672.1">
    <property type="nucleotide sequence ID" value="NZ_JBHTCG010000001.1"/>
</dbReference>
<reference evidence="4" key="1">
    <citation type="journal article" date="2019" name="Int. J. Syst. Evol. Microbiol.">
        <title>The Global Catalogue of Microorganisms (GCM) 10K type strain sequencing project: providing services to taxonomists for standard genome sequencing and annotation.</title>
        <authorList>
            <consortium name="The Broad Institute Genomics Platform"/>
            <consortium name="The Broad Institute Genome Sequencing Center for Infectious Disease"/>
            <person name="Wu L."/>
            <person name="Ma J."/>
        </authorList>
    </citation>
    <scope>NUCLEOTIDE SEQUENCE [LARGE SCALE GENOMIC DNA]</scope>
    <source>
        <strain evidence="4">CECT 7649</strain>
    </source>
</reference>
<feature type="region of interest" description="Disordered" evidence="1">
    <location>
        <begin position="1"/>
        <end position="39"/>
    </location>
</feature>
<organism evidence="3 4">
    <name type="scientific">Sphaerisporangium rhizosphaerae</name>
    <dbReference type="NCBI Taxonomy" id="2269375"/>
    <lineage>
        <taxon>Bacteria</taxon>
        <taxon>Bacillati</taxon>
        <taxon>Actinomycetota</taxon>
        <taxon>Actinomycetes</taxon>
        <taxon>Streptosporangiales</taxon>
        <taxon>Streptosporangiaceae</taxon>
        <taxon>Sphaerisporangium</taxon>
    </lineage>
</organism>
<dbReference type="Pfam" id="PF01048">
    <property type="entry name" value="PNP_UDP_1"/>
    <property type="match status" value="1"/>
</dbReference>
<accession>A0ABW2NXN4</accession>
<feature type="compositionally biased region" description="Low complexity" evidence="1">
    <location>
        <begin position="8"/>
        <end position="22"/>
    </location>
</feature>
<evidence type="ECO:0000256" key="1">
    <source>
        <dbReference type="SAM" id="MobiDB-lite"/>
    </source>
</evidence>
<feature type="domain" description="Nucleoside phosphorylase" evidence="2">
    <location>
        <begin position="47"/>
        <end position="282"/>
    </location>
</feature>